<proteinExistence type="predicted"/>
<dbReference type="NCBIfam" id="TIGR00762">
    <property type="entry name" value="DegV"/>
    <property type="match status" value="1"/>
</dbReference>
<gene>
    <name evidence="2" type="ORF">SAMN02745176_02731</name>
</gene>
<keyword evidence="3" id="KW-1185">Reference proteome</keyword>
<dbReference type="OrthoDB" id="9780660at2"/>
<organism evidence="2 3">
    <name type="scientific">Lutispora thermophila DSM 19022</name>
    <dbReference type="NCBI Taxonomy" id="1122184"/>
    <lineage>
        <taxon>Bacteria</taxon>
        <taxon>Bacillati</taxon>
        <taxon>Bacillota</taxon>
        <taxon>Clostridia</taxon>
        <taxon>Lutisporales</taxon>
        <taxon>Lutisporaceae</taxon>
        <taxon>Lutispora</taxon>
    </lineage>
</organism>
<keyword evidence="1" id="KW-0446">Lipid-binding</keyword>
<dbReference type="PANTHER" id="PTHR33434:SF2">
    <property type="entry name" value="FATTY ACID-BINDING PROTEIN TM_1468"/>
    <property type="match status" value="1"/>
</dbReference>
<name>A0A1M6HAC1_9FIRM</name>
<dbReference type="PANTHER" id="PTHR33434">
    <property type="entry name" value="DEGV DOMAIN-CONTAINING PROTEIN DR_1986-RELATED"/>
    <property type="match status" value="1"/>
</dbReference>
<evidence type="ECO:0000256" key="1">
    <source>
        <dbReference type="ARBA" id="ARBA00023121"/>
    </source>
</evidence>
<dbReference type="RefSeq" id="WP_073026721.1">
    <property type="nucleotide sequence ID" value="NZ_FQZS01000019.1"/>
</dbReference>
<evidence type="ECO:0000313" key="3">
    <source>
        <dbReference type="Proteomes" id="UP000184442"/>
    </source>
</evidence>
<dbReference type="Gene3D" id="3.30.1180.10">
    <property type="match status" value="1"/>
</dbReference>
<dbReference type="GO" id="GO:0008289">
    <property type="term" value="F:lipid binding"/>
    <property type="evidence" value="ECO:0007669"/>
    <property type="project" value="UniProtKB-KW"/>
</dbReference>
<sequence>MAITILTDTMCDVPQEYVERYNIRVLPLLVNFGEESFRDGIDITPDDFFRRLENSEQLPTTSQINPPQFECVFREEIGNNNTVIAILGSSKLSGTFNSAMIAKDMVDSDNIHIIDSKAVTLGAGLLVIKAAKLAQEGRTAEEIVSEIEEATNRLKQFFIIGNLKYLYKGGRISLSASVLGSILNIKPIVTTVDGKLEMQEKTRGMKRAISVIMDMIEEKGWTLNDKVIGINHSICAEDAYYFEEVINAKYKPKEIIRGGVGSVVGTHAGPGCVALHFES</sequence>
<evidence type="ECO:0000313" key="2">
    <source>
        <dbReference type="EMBL" id="SHJ19145.1"/>
    </source>
</evidence>
<dbReference type="InterPro" id="IPR050270">
    <property type="entry name" value="DegV_domain_contain"/>
</dbReference>
<dbReference type="Pfam" id="PF02645">
    <property type="entry name" value="DegV"/>
    <property type="match status" value="1"/>
</dbReference>
<dbReference type="STRING" id="1122184.SAMN02745176_02731"/>
<dbReference type="Gene3D" id="3.40.50.10170">
    <property type="match status" value="1"/>
</dbReference>
<dbReference type="InterPro" id="IPR003797">
    <property type="entry name" value="DegV"/>
</dbReference>
<reference evidence="2 3" key="1">
    <citation type="submission" date="2016-11" db="EMBL/GenBank/DDBJ databases">
        <authorList>
            <person name="Jaros S."/>
            <person name="Januszkiewicz K."/>
            <person name="Wedrychowicz H."/>
        </authorList>
    </citation>
    <scope>NUCLEOTIDE SEQUENCE [LARGE SCALE GENOMIC DNA]</scope>
    <source>
        <strain evidence="2 3">DSM 19022</strain>
    </source>
</reference>
<dbReference type="AlphaFoldDB" id="A0A1M6HAC1"/>
<dbReference type="EMBL" id="FQZS01000019">
    <property type="protein sequence ID" value="SHJ19145.1"/>
    <property type="molecule type" value="Genomic_DNA"/>
</dbReference>
<accession>A0A1M6HAC1</accession>
<protein>
    <submittedName>
        <fullName evidence="2">EDD domain protein, DegV family</fullName>
    </submittedName>
</protein>
<dbReference type="InterPro" id="IPR043168">
    <property type="entry name" value="DegV_C"/>
</dbReference>
<dbReference type="Proteomes" id="UP000184442">
    <property type="component" value="Unassembled WGS sequence"/>
</dbReference>
<dbReference type="PROSITE" id="PS51482">
    <property type="entry name" value="DEGV"/>
    <property type="match status" value="1"/>
</dbReference>
<dbReference type="SUPFAM" id="SSF82549">
    <property type="entry name" value="DAK1/DegV-like"/>
    <property type="match status" value="1"/>
</dbReference>